<sequence>MKNVGRRKNRKAMLLVALVCALATEVGTAWLKQMPKSLSGHHLPDLVVATAETHVINPGDAVGGGVDKGAGFFEMDPDNRGLIFAVDNTDHSAGNRGFSNSQGSLFNHDANGDTDGDTIPPGQKDVPRLRLGQGFVPGGGGSSHLPDRWPFNDGEPQSQKAAPEDQFAEEPLESDPVLLAPELPQLFVESDANCRLVCDNQTPPTNNEHQTVPEPATLALLGLGLLGICVLRRKGNGGWK</sequence>
<evidence type="ECO:0000256" key="2">
    <source>
        <dbReference type="SAM" id="SignalP"/>
    </source>
</evidence>
<dbReference type="AlphaFoldDB" id="A0A0C5JN50"/>
<dbReference type="NCBIfam" id="TIGR02595">
    <property type="entry name" value="PEP_CTERM"/>
    <property type="match status" value="1"/>
</dbReference>
<proteinExistence type="predicted"/>
<evidence type="ECO:0000313" key="4">
    <source>
        <dbReference type="EMBL" id="AJP48811.1"/>
    </source>
</evidence>
<reference evidence="4 5" key="1">
    <citation type="journal article" date="2015" name="Genome Announc.">
        <title>Complete Genome Sequence of a Novel Bacterium within the Family Rhodocyclaceae That Degrades Polycyclic Aromatic Hydrocarbons.</title>
        <authorList>
            <person name="Singleton D.R."/>
            <person name="Dickey A.N."/>
            <person name="Scholl E.H."/>
            <person name="Wright F.A."/>
            <person name="Aitken M.D."/>
        </authorList>
    </citation>
    <scope>NUCLEOTIDE SEQUENCE [LARGE SCALE GENOMIC DNA]</scope>
    <source>
        <strain evidence="5">PG1-Ca6</strain>
    </source>
</reference>
<evidence type="ECO:0000259" key="3">
    <source>
        <dbReference type="Pfam" id="PF07589"/>
    </source>
</evidence>
<feature type="chain" id="PRO_5002186653" description="Ice-binding protein C-terminal domain-containing protein" evidence="2">
    <location>
        <begin position="30"/>
        <end position="240"/>
    </location>
</feature>
<feature type="region of interest" description="Disordered" evidence="1">
    <location>
        <begin position="94"/>
        <end position="165"/>
    </location>
</feature>
<name>A0A0C5JN50_9PROT</name>
<dbReference type="HOGENOM" id="CLU_1155655_0_0_4"/>
<protein>
    <recommendedName>
        <fullName evidence="3">Ice-binding protein C-terminal domain-containing protein</fullName>
    </recommendedName>
</protein>
<feature type="domain" description="Ice-binding protein C-terminal" evidence="3">
    <location>
        <begin position="211"/>
        <end position="233"/>
    </location>
</feature>
<organism evidence="4 5">
    <name type="scientific">Rugosibacter aromaticivorans</name>
    <dbReference type="NCBI Taxonomy" id="1565605"/>
    <lineage>
        <taxon>Bacteria</taxon>
        <taxon>Pseudomonadati</taxon>
        <taxon>Pseudomonadota</taxon>
        <taxon>Betaproteobacteria</taxon>
        <taxon>Nitrosomonadales</taxon>
        <taxon>Sterolibacteriaceae</taxon>
        <taxon>Rugosibacter</taxon>
    </lineage>
</organism>
<dbReference type="Proteomes" id="UP000061603">
    <property type="component" value="Chromosome"/>
</dbReference>
<dbReference type="EMBL" id="CP010554">
    <property type="protein sequence ID" value="AJP48811.1"/>
    <property type="molecule type" value="Genomic_DNA"/>
</dbReference>
<feature type="signal peptide" evidence="2">
    <location>
        <begin position="1"/>
        <end position="29"/>
    </location>
</feature>
<accession>A0A0C5JN50</accession>
<dbReference type="RefSeq" id="WP_237218166.1">
    <property type="nucleotide sequence ID" value="NZ_CP010554.1"/>
</dbReference>
<evidence type="ECO:0000256" key="1">
    <source>
        <dbReference type="SAM" id="MobiDB-lite"/>
    </source>
</evidence>
<gene>
    <name evidence="4" type="ORF">PG1C_10995</name>
</gene>
<keyword evidence="5" id="KW-1185">Reference proteome</keyword>
<dbReference type="InterPro" id="IPR013424">
    <property type="entry name" value="Ice-binding_C"/>
</dbReference>
<keyword evidence="2" id="KW-0732">Signal</keyword>
<evidence type="ECO:0000313" key="5">
    <source>
        <dbReference type="Proteomes" id="UP000061603"/>
    </source>
</evidence>
<dbReference type="Pfam" id="PF07589">
    <property type="entry name" value="PEP-CTERM"/>
    <property type="match status" value="1"/>
</dbReference>
<dbReference type="KEGG" id="rbu:PG1C_10995"/>